<protein>
    <submittedName>
        <fullName evidence="1">Uncharacterized protein</fullName>
    </submittedName>
</protein>
<reference evidence="1 2" key="1">
    <citation type="submission" date="2016-07" db="EMBL/GenBank/DDBJ databases">
        <title>Genome and transcriptome analysis of iron-reducing fermentative bacteria Anoxybacter fermentans.</title>
        <authorList>
            <person name="Zeng X."/>
            <person name="Shao Z."/>
        </authorList>
    </citation>
    <scope>NUCLEOTIDE SEQUENCE [LARGE SCALE GENOMIC DNA]</scope>
    <source>
        <strain evidence="1 2">DY22613</strain>
    </source>
</reference>
<keyword evidence="2" id="KW-1185">Reference proteome</keyword>
<gene>
    <name evidence="1" type="ORF">BBF96_01405</name>
</gene>
<dbReference type="EMBL" id="CP016379">
    <property type="protein sequence ID" value="AZR72167.1"/>
    <property type="molecule type" value="Genomic_DNA"/>
</dbReference>
<dbReference type="AlphaFoldDB" id="A0A3Q9HP00"/>
<dbReference type="RefSeq" id="WP_127015497.1">
    <property type="nucleotide sequence ID" value="NZ_CP016379.1"/>
</dbReference>
<sequence>MDYYFLLKDCSVKTIKNVCSIKENQKNDKIIVLTEKGQEEILLQDVLLHGDEEYWKQVMELLNTIDRLKNNMVKKQLRKVWSIGYLMGLFKI</sequence>
<organism evidence="1 2">
    <name type="scientific">Anoxybacter fermentans</name>
    <dbReference type="NCBI Taxonomy" id="1323375"/>
    <lineage>
        <taxon>Bacteria</taxon>
        <taxon>Bacillati</taxon>
        <taxon>Bacillota</taxon>
        <taxon>Clostridia</taxon>
        <taxon>Halanaerobiales</taxon>
        <taxon>Anoxybacter</taxon>
    </lineage>
</organism>
<proteinExistence type="predicted"/>
<accession>A0A3Q9HP00</accession>
<evidence type="ECO:0000313" key="1">
    <source>
        <dbReference type="EMBL" id="AZR72167.1"/>
    </source>
</evidence>
<dbReference type="KEGG" id="aft:BBF96_01405"/>
<name>A0A3Q9HP00_9FIRM</name>
<evidence type="ECO:0000313" key="2">
    <source>
        <dbReference type="Proteomes" id="UP000267250"/>
    </source>
</evidence>
<dbReference type="Proteomes" id="UP000267250">
    <property type="component" value="Chromosome"/>
</dbReference>